<dbReference type="Pfam" id="PF13561">
    <property type="entry name" value="adh_short_C2"/>
    <property type="match status" value="1"/>
</dbReference>
<dbReference type="PANTHER" id="PTHR42760">
    <property type="entry name" value="SHORT-CHAIN DEHYDROGENASES/REDUCTASES FAMILY MEMBER"/>
    <property type="match status" value="1"/>
</dbReference>
<protein>
    <submittedName>
        <fullName evidence="2">SDR family oxidoreductase</fullName>
    </submittedName>
</protein>
<organism evidence="2 3">
    <name type="scientific">Sphingobacterium arenae</name>
    <dbReference type="NCBI Taxonomy" id="1280598"/>
    <lineage>
        <taxon>Bacteria</taxon>
        <taxon>Pseudomonadati</taxon>
        <taxon>Bacteroidota</taxon>
        <taxon>Sphingobacteriia</taxon>
        <taxon>Sphingobacteriales</taxon>
        <taxon>Sphingobacteriaceae</taxon>
        <taxon>Sphingobacterium</taxon>
    </lineage>
</organism>
<dbReference type="PRINTS" id="PR00080">
    <property type="entry name" value="SDRFAMILY"/>
</dbReference>
<accession>A0ABR7Y5T8</accession>
<dbReference type="SUPFAM" id="SSF51735">
    <property type="entry name" value="NAD(P)-binding Rossmann-fold domains"/>
    <property type="match status" value="1"/>
</dbReference>
<name>A0ABR7Y5T8_9SPHI</name>
<comment type="caution">
    <text evidence="2">The sequence shown here is derived from an EMBL/GenBank/DDBJ whole genome shotgun (WGS) entry which is preliminary data.</text>
</comment>
<dbReference type="InterPro" id="IPR036291">
    <property type="entry name" value="NAD(P)-bd_dom_sf"/>
</dbReference>
<dbReference type="InterPro" id="IPR002347">
    <property type="entry name" value="SDR_fam"/>
</dbReference>
<proteinExistence type="inferred from homology"/>
<keyword evidence="3" id="KW-1185">Reference proteome</keyword>
<comment type="similarity">
    <text evidence="1">Belongs to the short-chain dehydrogenases/reductases (SDR) family.</text>
</comment>
<dbReference type="EMBL" id="JACNYK010000003">
    <property type="protein sequence ID" value="MBD1426670.1"/>
    <property type="molecule type" value="Genomic_DNA"/>
</dbReference>
<dbReference type="InterPro" id="IPR020904">
    <property type="entry name" value="Sc_DH/Rdtase_CS"/>
</dbReference>
<dbReference type="Proteomes" id="UP000606494">
    <property type="component" value="Unassembled WGS sequence"/>
</dbReference>
<reference evidence="2 3" key="1">
    <citation type="submission" date="2020-08" db="EMBL/GenBank/DDBJ databases">
        <title>Sphingobacterium sp. DN00404 isolated from aquaculture water.</title>
        <authorList>
            <person name="Zhang M."/>
        </authorList>
    </citation>
    <scope>NUCLEOTIDE SEQUENCE [LARGE SCALE GENOMIC DNA]</scope>
    <source>
        <strain evidence="2 3">KCTC 32294</strain>
    </source>
</reference>
<gene>
    <name evidence="2" type="ORF">H8B17_13850</name>
</gene>
<dbReference type="Gene3D" id="3.40.50.720">
    <property type="entry name" value="NAD(P)-binding Rossmann-like Domain"/>
    <property type="match status" value="1"/>
</dbReference>
<dbReference type="RefSeq" id="WP_190309809.1">
    <property type="nucleotide sequence ID" value="NZ_JACNYK010000003.1"/>
</dbReference>
<sequence length="254" mass="27595">MSYLEKFYSLKGLRVVITGASSGLGLHQAIALAHCGATVFALSRTGMPKIEVDTQIPENIFFDSLDVSSLSEIRRKFGDIGASGGIDVLVNNAGITQRVRAEVLSEEQWQSIHDVNVDGVFWCSQAAYPFLKKSDHVGRIINIASMASYLGFSEVVPYSSSKSAVLGITRGLAVEWSNDNILVNSISPGWFPSLMNQQVMDADRKAKILNRMPLRRFGRPEELSAMTCFLASPAATYITGQDFSVDGGALAFGF</sequence>
<dbReference type="PROSITE" id="PS00061">
    <property type="entry name" value="ADH_SHORT"/>
    <property type="match status" value="1"/>
</dbReference>
<evidence type="ECO:0000256" key="1">
    <source>
        <dbReference type="ARBA" id="ARBA00006484"/>
    </source>
</evidence>
<dbReference type="PRINTS" id="PR00081">
    <property type="entry name" value="GDHRDH"/>
</dbReference>
<evidence type="ECO:0000313" key="3">
    <source>
        <dbReference type="Proteomes" id="UP000606494"/>
    </source>
</evidence>
<evidence type="ECO:0000313" key="2">
    <source>
        <dbReference type="EMBL" id="MBD1426670.1"/>
    </source>
</evidence>